<evidence type="ECO:0000313" key="3">
    <source>
        <dbReference type="Proteomes" id="UP000824201"/>
    </source>
</evidence>
<organism evidence="2 3">
    <name type="scientific">Candidatus Fimimorpha faecalis</name>
    <dbReference type="NCBI Taxonomy" id="2840824"/>
    <lineage>
        <taxon>Bacteria</taxon>
        <taxon>Bacillati</taxon>
        <taxon>Bacillota</taxon>
        <taxon>Clostridia</taxon>
        <taxon>Eubacteriales</taxon>
        <taxon>Candidatus Fimimorpha</taxon>
    </lineage>
</organism>
<keyword evidence="1" id="KW-0812">Transmembrane</keyword>
<proteinExistence type="predicted"/>
<keyword evidence="1" id="KW-0472">Membrane</keyword>
<evidence type="ECO:0008006" key="4">
    <source>
        <dbReference type="Google" id="ProtNLM"/>
    </source>
</evidence>
<evidence type="ECO:0000256" key="1">
    <source>
        <dbReference type="SAM" id="Phobius"/>
    </source>
</evidence>
<protein>
    <recommendedName>
        <fullName evidence="4">Alternate signal-mediated exported protein, CPF_0494 family</fullName>
    </recommendedName>
</protein>
<dbReference type="Proteomes" id="UP000824201">
    <property type="component" value="Unassembled WGS sequence"/>
</dbReference>
<dbReference type="EMBL" id="DVHN01000072">
    <property type="protein sequence ID" value="HIR88573.1"/>
    <property type="molecule type" value="Genomic_DNA"/>
</dbReference>
<gene>
    <name evidence="2" type="ORF">IAC96_06430</name>
</gene>
<dbReference type="AlphaFoldDB" id="A0A9D1JCV9"/>
<comment type="caution">
    <text evidence="2">The sequence shown here is derived from an EMBL/GenBank/DDBJ whole genome shotgun (WGS) entry which is preliminary data.</text>
</comment>
<accession>A0A9D1JCV9</accession>
<evidence type="ECO:0000313" key="2">
    <source>
        <dbReference type="EMBL" id="HIR88573.1"/>
    </source>
</evidence>
<name>A0A9D1JCV9_9FIRM</name>
<keyword evidence="1" id="KW-1133">Transmembrane helix</keyword>
<reference evidence="2" key="2">
    <citation type="journal article" date="2021" name="PeerJ">
        <title>Extensive microbial diversity within the chicken gut microbiome revealed by metagenomics and culture.</title>
        <authorList>
            <person name="Gilroy R."/>
            <person name="Ravi A."/>
            <person name="Getino M."/>
            <person name="Pursley I."/>
            <person name="Horton D.L."/>
            <person name="Alikhan N.F."/>
            <person name="Baker D."/>
            <person name="Gharbi K."/>
            <person name="Hall N."/>
            <person name="Watson M."/>
            <person name="Adriaenssens E.M."/>
            <person name="Foster-Nyarko E."/>
            <person name="Jarju S."/>
            <person name="Secka A."/>
            <person name="Antonio M."/>
            <person name="Oren A."/>
            <person name="Chaudhuri R.R."/>
            <person name="La Ragione R."/>
            <person name="Hildebrand F."/>
            <person name="Pallen M.J."/>
        </authorList>
    </citation>
    <scope>NUCLEOTIDE SEQUENCE</scope>
    <source>
        <strain evidence="2">ChiW13-3771</strain>
    </source>
</reference>
<sequence>MVSDKKEKIVKRGLAETLIKKKRVILSIVVLLIVMATGTVYSYLSDQIERRNNMSIGENTIIVEEPFEPSDLIPGNSFVKSPSLKNTGVVNCYVRMLVECSTSEMEQALEIDWNTTDWTSKQEDGYYYYKKSLSPGETSVPIFTTISVKETVSDSDLEDFEIIVYGESIQVGSANSYEQAWEQVGNAKEENLEDDI</sequence>
<feature type="transmembrane region" description="Helical" evidence="1">
    <location>
        <begin position="24"/>
        <end position="44"/>
    </location>
</feature>
<reference evidence="2" key="1">
    <citation type="submission" date="2020-10" db="EMBL/GenBank/DDBJ databases">
        <authorList>
            <person name="Gilroy R."/>
        </authorList>
    </citation>
    <scope>NUCLEOTIDE SEQUENCE</scope>
    <source>
        <strain evidence="2">ChiW13-3771</strain>
    </source>
</reference>